<organism evidence="6 7">
    <name type="scientific">Paracidovorax wautersii</name>
    <dbReference type="NCBI Taxonomy" id="1177982"/>
    <lineage>
        <taxon>Bacteria</taxon>
        <taxon>Pseudomonadati</taxon>
        <taxon>Pseudomonadota</taxon>
        <taxon>Betaproteobacteria</taxon>
        <taxon>Burkholderiales</taxon>
        <taxon>Comamonadaceae</taxon>
        <taxon>Paracidovorax</taxon>
    </lineage>
</organism>
<proteinExistence type="predicted"/>
<accession>A0A7V8JP28</accession>
<dbReference type="PROSITE" id="PS51077">
    <property type="entry name" value="HTH_ICLR"/>
    <property type="match status" value="1"/>
</dbReference>
<dbReference type="InterPro" id="IPR036388">
    <property type="entry name" value="WH-like_DNA-bd_sf"/>
</dbReference>
<dbReference type="Pfam" id="PF01614">
    <property type="entry name" value="IclR_C"/>
    <property type="match status" value="1"/>
</dbReference>
<evidence type="ECO:0000259" key="5">
    <source>
        <dbReference type="PROSITE" id="PS51078"/>
    </source>
</evidence>
<gene>
    <name evidence="6" type="primary">kdgR_4</name>
    <name evidence="6" type="ORF">GAK30_03479</name>
</gene>
<sequence length="245" mass="26604">MTKITNVLSVLGLFDDDHHQLSAKDIAVRLNVSMATAYRYIADLEEAGYLERGALGWYALGAAIVELDWQVRLHDPLITAAHEVMRSLSERTGGTVLLARVLAGKVVCVDQVEGRHGPRSASYERGRAMPLYRGATSTVILANLDDEALASRLSQEMDEFRKAGLPTQLADLKARLESIRQRGIAYTAGAVDKDAMGWAVAIRGARGLLGSLSVILQRDTSADLSLRVADPLQCAALRIQGRLLP</sequence>
<evidence type="ECO:0000256" key="2">
    <source>
        <dbReference type="ARBA" id="ARBA00023125"/>
    </source>
</evidence>
<dbReference type="GO" id="GO:0045892">
    <property type="term" value="P:negative regulation of DNA-templated transcription"/>
    <property type="evidence" value="ECO:0007669"/>
    <property type="project" value="TreeGrafter"/>
</dbReference>
<dbReference type="InterPro" id="IPR014757">
    <property type="entry name" value="Tscrpt_reg_IclR_C"/>
</dbReference>
<evidence type="ECO:0000313" key="7">
    <source>
        <dbReference type="Proteomes" id="UP000461670"/>
    </source>
</evidence>
<dbReference type="InterPro" id="IPR050707">
    <property type="entry name" value="HTH_MetabolicPath_Reg"/>
</dbReference>
<dbReference type="InterPro" id="IPR029016">
    <property type="entry name" value="GAF-like_dom_sf"/>
</dbReference>
<dbReference type="Pfam" id="PF09339">
    <property type="entry name" value="HTH_IclR"/>
    <property type="match status" value="1"/>
</dbReference>
<feature type="domain" description="HTH iclR-type" evidence="4">
    <location>
        <begin position="1"/>
        <end position="62"/>
    </location>
</feature>
<comment type="caution">
    <text evidence="6">The sequence shown here is derived from an EMBL/GenBank/DDBJ whole genome shotgun (WGS) entry which is preliminary data.</text>
</comment>
<name>A0A7V8JP28_9BURK</name>
<dbReference type="PANTHER" id="PTHR30136">
    <property type="entry name" value="HELIX-TURN-HELIX TRANSCRIPTIONAL REGULATOR, ICLR FAMILY"/>
    <property type="match status" value="1"/>
</dbReference>
<dbReference type="Gene3D" id="3.30.450.40">
    <property type="match status" value="1"/>
</dbReference>
<dbReference type="AlphaFoldDB" id="A0A7V8JP28"/>
<dbReference type="SMART" id="SM00346">
    <property type="entry name" value="HTH_ICLR"/>
    <property type="match status" value="1"/>
</dbReference>
<dbReference type="GO" id="GO:0003677">
    <property type="term" value="F:DNA binding"/>
    <property type="evidence" value="ECO:0007669"/>
    <property type="project" value="UniProtKB-KW"/>
</dbReference>
<protein>
    <submittedName>
        <fullName evidence="6">Pectin degradation repressor protein KdgR</fullName>
    </submittedName>
</protein>
<dbReference type="InterPro" id="IPR036390">
    <property type="entry name" value="WH_DNA-bd_sf"/>
</dbReference>
<dbReference type="GO" id="GO:0003700">
    <property type="term" value="F:DNA-binding transcription factor activity"/>
    <property type="evidence" value="ECO:0007669"/>
    <property type="project" value="TreeGrafter"/>
</dbReference>
<dbReference type="SUPFAM" id="SSF46785">
    <property type="entry name" value="Winged helix' DNA-binding domain"/>
    <property type="match status" value="1"/>
</dbReference>
<dbReference type="PROSITE" id="PS51078">
    <property type="entry name" value="ICLR_ED"/>
    <property type="match status" value="1"/>
</dbReference>
<evidence type="ECO:0000256" key="3">
    <source>
        <dbReference type="ARBA" id="ARBA00023163"/>
    </source>
</evidence>
<dbReference type="EMBL" id="WNDQ01000073">
    <property type="protein sequence ID" value="KAF1018818.1"/>
    <property type="molecule type" value="Genomic_DNA"/>
</dbReference>
<keyword evidence="1" id="KW-0805">Transcription regulation</keyword>
<evidence type="ECO:0000313" key="6">
    <source>
        <dbReference type="EMBL" id="KAF1018818.1"/>
    </source>
</evidence>
<evidence type="ECO:0000259" key="4">
    <source>
        <dbReference type="PROSITE" id="PS51077"/>
    </source>
</evidence>
<dbReference type="SUPFAM" id="SSF55781">
    <property type="entry name" value="GAF domain-like"/>
    <property type="match status" value="1"/>
</dbReference>
<dbReference type="Proteomes" id="UP000461670">
    <property type="component" value="Unassembled WGS sequence"/>
</dbReference>
<keyword evidence="3" id="KW-0804">Transcription</keyword>
<dbReference type="InterPro" id="IPR005471">
    <property type="entry name" value="Tscrpt_reg_IclR_N"/>
</dbReference>
<evidence type="ECO:0000256" key="1">
    <source>
        <dbReference type="ARBA" id="ARBA00023015"/>
    </source>
</evidence>
<keyword evidence="2" id="KW-0238">DNA-binding</keyword>
<reference evidence="7" key="1">
    <citation type="journal article" date="2020" name="MBio">
        <title>Horizontal gene transfer to a defensive symbiont with a reduced genome amongst a multipartite beetle microbiome.</title>
        <authorList>
            <person name="Waterworth S.C."/>
            <person name="Florez L.V."/>
            <person name="Rees E.R."/>
            <person name="Hertweck C."/>
            <person name="Kaltenpoth M."/>
            <person name="Kwan J.C."/>
        </authorList>
    </citation>
    <scope>NUCLEOTIDE SEQUENCE [LARGE SCALE GENOMIC DNA]</scope>
</reference>
<dbReference type="PANTHER" id="PTHR30136:SF24">
    <property type="entry name" value="HTH-TYPE TRANSCRIPTIONAL REPRESSOR ALLR"/>
    <property type="match status" value="1"/>
</dbReference>
<dbReference type="Gene3D" id="1.10.10.10">
    <property type="entry name" value="Winged helix-like DNA-binding domain superfamily/Winged helix DNA-binding domain"/>
    <property type="match status" value="1"/>
</dbReference>
<feature type="domain" description="IclR-ED" evidence="5">
    <location>
        <begin position="63"/>
        <end position="245"/>
    </location>
</feature>